<protein>
    <recommendedName>
        <fullName evidence="2">urease</fullName>
        <ecNumber evidence="2">3.5.1.5</ecNumber>
    </recommendedName>
</protein>
<reference evidence="5 6" key="1">
    <citation type="submission" date="2024-09" db="EMBL/GenBank/DDBJ databases">
        <title>Description of Labrys sedimenti sp. nov., isolated from a diclofenac-degrading enrichment culture, and genome-based reclassification of Labrys portucalensis as a later heterotypic synonym of Labrys neptuniae.</title>
        <authorList>
            <person name="Tancsics A."/>
            <person name="Csepanyi A."/>
        </authorList>
    </citation>
    <scope>NUCLEOTIDE SEQUENCE [LARGE SCALE GENOMIC DNA]</scope>
    <source>
        <strain evidence="5 6">LMG 23412</strain>
    </source>
</reference>
<dbReference type="Proteomes" id="UP001595190">
    <property type="component" value="Unassembled WGS sequence"/>
</dbReference>
<dbReference type="InterPro" id="IPR036461">
    <property type="entry name" value="Urease_betasu_sf"/>
</dbReference>
<dbReference type="SUPFAM" id="SSF54111">
    <property type="entry name" value="Urease, gamma-subunit"/>
    <property type="match status" value="1"/>
</dbReference>
<sequence length="231" mass="24974">MNLSPTEIERLTIFMAAEYARKLRAAGIALSHPEAVALIADEMLFSARRGLTYEVIVDMASRLLTTDDVEAGVASMVEFVAVEASFSEGTKMVIVFRPIQPGQKPVADPLEPGELIVPGGDIELNAGRAAITIDVLNTGDRDIQVRSHSHFFETNRALDFDRAAAFGYRLDVRSGGGERFEPGLRKTVTLVPMAGARIVRGEAGLTNGPLDDPEVRRWAFAAASSLGYRGI</sequence>
<evidence type="ECO:0000256" key="3">
    <source>
        <dbReference type="ARBA" id="ARBA00022801"/>
    </source>
</evidence>
<dbReference type="SUPFAM" id="SSF51278">
    <property type="entry name" value="Urease, beta-subunit"/>
    <property type="match status" value="1"/>
</dbReference>
<accession>A0ABV6ZQD0</accession>
<dbReference type="GO" id="GO:0009039">
    <property type="term" value="F:urease activity"/>
    <property type="evidence" value="ECO:0007669"/>
    <property type="project" value="UniProtKB-EC"/>
</dbReference>
<proteinExistence type="predicted"/>
<evidence type="ECO:0000256" key="2">
    <source>
        <dbReference type="ARBA" id="ARBA00012934"/>
    </source>
</evidence>
<dbReference type="InterPro" id="IPR002026">
    <property type="entry name" value="Urease_gamma/gamma-beta_su"/>
</dbReference>
<dbReference type="InterPro" id="IPR002019">
    <property type="entry name" value="Urease_beta-like"/>
</dbReference>
<dbReference type="EC" id="3.5.1.5" evidence="2"/>
<dbReference type="RefSeq" id="WP_394315086.1">
    <property type="nucleotide sequence ID" value="NZ_JBHGPK010000032.1"/>
</dbReference>
<dbReference type="Gene3D" id="2.10.150.10">
    <property type="entry name" value="Urease, beta subunit"/>
    <property type="match status" value="1"/>
</dbReference>
<evidence type="ECO:0000256" key="1">
    <source>
        <dbReference type="ARBA" id="ARBA00004897"/>
    </source>
</evidence>
<dbReference type="CDD" id="cd00407">
    <property type="entry name" value="Urease_beta"/>
    <property type="match status" value="1"/>
</dbReference>
<dbReference type="InterPro" id="IPR036463">
    <property type="entry name" value="Urease_gamma_sf"/>
</dbReference>
<evidence type="ECO:0000313" key="5">
    <source>
        <dbReference type="EMBL" id="MFC2254394.1"/>
    </source>
</evidence>
<name>A0ABV6ZQD0_9HYPH</name>
<dbReference type="PANTHER" id="PTHR33569">
    <property type="entry name" value="UREASE"/>
    <property type="match status" value="1"/>
</dbReference>
<comment type="caution">
    <text evidence="5">The sequence shown here is derived from an EMBL/GenBank/DDBJ whole genome shotgun (WGS) entry which is preliminary data.</text>
</comment>
<comment type="catalytic activity">
    <reaction evidence="4">
        <text>urea + 2 H2O + H(+) = hydrogencarbonate + 2 NH4(+)</text>
        <dbReference type="Rhea" id="RHEA:20557"/>
        <dbReference type="ChEBI" id="CHEBI:15377"/>
        <dbReference type="ChEBI" id="CHEBI:15378"/>
        <dbReference type="ChEBI" id="CHEBI:16199"/>
        <dbReference type="ChEBI" id="CHEBI:17544"/>
        <dbReference type="ChEBI" id="CHEBI:28938"/>
        <dbReference type="EC" id="3.5.1.5"/>
    </reaction>
</comment>
<dbReference type="EMBL" id="JBHGPK010000032">
    <property type="protein sequence ID" value="MFC2254394.1"/>
    <property type="molecule type" value="Genomic_DNA"/>
</dbReference>
<keyword evidence="3 5" id="KW-0378">Hydrolase</keyword>
<dbReference type="Gene3D" id="3.30.280.10">
    <property type="entry name" value="Urease, gamma-like subunit"/>
    <property type="match status" value="1"/>
</dbReference>
<evidence type="ECO:0000313" key="6">
    <source>
        <dbReference type="Proteomes" id="UP001595190"/>
    </source>
</evidence>
<dbReference type="InterPro" id="IPR050069">
    <property type="entry name" value="Urease_subunit"/>
</dbReference>
<dbReference type="NCBIfam" id="NF009671">
    <property type="entry name" value="PRK13192.1"/>
    <property type="match status" value="1"/>
</dbReference>
<dbReference type="PANTHER" id="PTHR33569:SF1">
    <property type="entry name" value="UREASE"/>
    <property type="match status" value="1"/>
</dbReference>
<dbReference type="NCBIfam" id="TIGR00192">
    <property type="entry name" value="urease_beta"/>
    <property type="match status" value="1"/>
</dbReference>
<dbReference type="Pfam" id="PF00547">
    <property type="entry name" value="Urease_gamma"/>
    <property type="match status" value="1"/>
</dbReference>
<dbReference type="PIRSF" id="PIRSF001225">
    <property type="entry name" value="Urease_gammabeta"/>
    <property type="match status" value="1"/>
</dbReference>
<dbReference type="NCBIfam" id="TIGR00193">
    <property type="entry name" value="urease_gam"/>
    <property type="match status" value="1"/>
</dbReference>
<organism evidence="5 6">
    <name type="scientific">Labrys neptuniae</name>
    <dbReference type="NCBI Taxonomy" id="376174"/>
    <lineage>
        <taxon>Bacteria</taxon>
        <taxon>Pseudomonadati</taxon>
        <taxon>Pseudomonadota</taxon>
        <taxon>Alphaproteobacteria</taxon>
        <taxon>Hyphomicrobiales</taxon>
        <taxon>Xanthobacteraceae</taxon>
        <taxon>Labrys</taxon>
    </lineage>
</organism>
<dbReference type="Pfam" id="PF00699">
    <property type="entry name" value="Urease_beta"/>
    <property type="match status" value="1"/>
</dbReference>
<comment type="pathway">
    <text evidence="1">Nitrogen metabolism; urea degradation; CO(2) and NH(3) from urea (urease route): step 1/1.</text>
</comment>
<gene>
    <name evidence="5" type="primary">ureB</name>
    <name evidence="5" type="ORF">ACETRX_32560</name>
</gene>
<dbReference type="InterPro" id="IPR008223">
    <property type="entry name" value="Urease_gamma-beta_su"/>
</dbReference>
<evidence type="ECO:0000256" key="4">
    <source>
        <dbReference type="ARBA" id="ARBA00047778"/>
    </source>
</evidence>